<dbReference type="GO" id="GO:0006955">
    <property type="term" value="P:immune response"/>
    <property type="evidence" value="ECO:0007669"/>
    <property type="project" value="TreeGrafter"/>
</dbReference>
<dbReference type="Pfam" id="PF07686">
    <property type="entry name" value="V-set"/>
    <property type="match status" value="1"/>
</dbReference>
<dbReference type="SMART" id="SM00409">
    <property type="entry name" value="IG"/>
    <property type="match status" value="1"/>
</dbReference>
<evidence type="ECO:0000313" key="14">
    <source>
        <dbReference type="Proteomes" id="UP000233556"/>
    </source>
</evidence>
<dbReference type="InterPro" id="IPR003599">
    <property type="entry name" value="Ig_sub"/>
</dbReference>
<protein>
    <submittedName>
        <fullName evidence="13">T-lymphocyte activation antigen cd80</fullName>
    </submittedName>
</protein>
<dbReference type="GO" id="GO:0042102">
    <property type="term" value="P:positive regulation of T cell proliferation"/>
    <property type="evidence" value="ECO:0007669"/>
    <property type="project" value="TreeGrafter"/>
</dbReference>
<dbReference type="AlphaFoldDB" id="A0A2I0TWJ9"/>
<dbReference type="Gene3D" id="2.60.40.10">
    <property type="entry name" value="Immunoglobulins"/>
    <property type="match status" value="2"/>
</dbReference>
<sequence length="358" mass="39823">MVKPWESAIALPVTPQALLSCALEKKEVKSKLGETVGLPCCHEIPSSDSLHNYRVYWQKNTMEVVLAYAEGKEISKDQRYKNRTDMNDRNFTLWISPVEIPDKGPYQCVVQHLKSSQNPSVLCEETVTLVVTADFSEPNITTEVIANSCESTEMVVTCSSYGGFPKPKMYGALNNESVVWNVSWVFESSLSPYNVTGKLQLNVTKDVVFTCSVESDGLTKSTSLLLKKTNDCIVPTMPPSYNVITATSIIIIIFLLAITLAARYLPRHVCSRCCKPQDSVEERVKECTKTPMSSKVTSETSSRQFFHHHHQKQVNLSVAPSATLLLRNLKMCPFQGISTSLPAPPPFLNIDCKIPQVP</sequence>
<keyword evidence="3 11" id="KW-0812">Transmembrane</keyword>
<proteinExistence type="predicted"/>
<evidence type="ECO:0000256" key="5">
    <source>
        <dbReference type="ARBA" id="ARBA00022989"/>
    </source>
</evidence>
<dbReference type="EMBL" id="KZ506832">
    <property type="protein sequence ID" value="PKU38176.1"/>
    <property type="molecule type" value="Genomic_DNA"/>
</dbReference>
<keyword evidence="14" id="KW-1185">Reference proteome</keyword>
<feature type="domain" description="Ig-like" evidence="12">
    <location>
        <begin position="15"/>
        <end position="128"/>
    </location>
</feature>
<name>A0A2I0TWJ9_LIMLA</name>
<dbReference type="GO" id="GO:0031295">
    <property type="term" value="P:T cell costimulation"/>
    <property type="evidence" value="ECO:0007669"/>
    <property type="project" value="TreeGrafter"/>
</dbReference>
<evidence type="ECO:0000313" key="13">
    <source>
        <dbReference type="EMBL" id="PKU38176.1"/>
    </source>
</evidence>
<evidence type="ECO:0000256" key="10">
    <source>
        <dbReference type="ARBA" id="ARBA00023319"/>
    </source>
</evidence>
<dbReference type="OrthoDB" id="9904387at2759"/>
<evidence type="ECO:0000256" key="8">
    <source>
        <dbReference type="ARBA" id="ARBA00023170"/>
    </source>
</evidence>
<gene>
    <name evidence="13" type="ORF">llap_11521</name>
</gene>
<dbReference type="PROSITE" id="PS51257">
    <property type="entry name" value="PROKAR_LIPOPROTEIN"/>
    <property type="match status" value="1"/>
</dbReference>
<dbReference type="PANTHER" id="PTHR25466:SF4">
    <property type="entry name" value="T-LYMPHOCYTE ACTIVATION ANTIGEN CD80"/>
    <property type="match status" value="1"/>
</dbReference>
<evidence type="ECO:0000256" key="1">
    <source>
        <dbReference type="ARBA" id="ARBA00004251"/>
    </source>
</evidence>
<evidence type="ECO:0000256" key="6">
    <source>
        <dbReference type="ARBA" id="ARBA00023136"/>
    </source>
</evidence>
<dbReference type="PANTHER" id="PTHR25466">
    <property type="entry name" value="T-LYMPHOCYTE ACTIVATION ANTIGEN"/>
    <property type="match status" value="1"/>
</dbReference>
<evidence type="ECO:0000259" key="12">
    <source>
        <dbReference type="PROSITE" id="PS50835"/>
    </source>
</evidence>
<dbReference type="Pfam" id="PF08205">
    <property type="entry name" value="C2-set_2"/>
    <property type="match status" value="1"/>
</dbReference>
<dbReference type="InterPro" id="IPR013162">
    <property type="entry name" value="CD80_C2-set"/>
</dbReference>
<dbReference type="InterPro" id="IPR013783">
    <property type="entry name" value="Ig-like_fold"/>
</dbReference>
<dbReference type="InterPro" id="IPR007110">
    <property type="entry name" value="Ig-like_dom"/>
</dbReference>
<keyword evidence="2" id="KW-1003">Cell membrane</keyword>
<dbReference type="SUPFAM" id="SSF48726">
    <property type="entry name" value="Immunoglobulin"/>
    <property type="match status" value="1"/>
</dbReference>
<accession>A0A2I0TWJ9</accession>
<dbReference type="PROSITE" id="PS50835">
    <property type="entry name" value="IG_LIKE"/>
    <property type="match status" value="1"/>
</dbReference>
<keyword evidence="10" id="KW-0393">Immunoglobulin domain</keyword>
<keyword evidence="7" id="KW-1015">Disulfide bond</keyword>
<dbReference type="InterPro" id="IPR036179">
    <property type="entry name" value="Ig-like_dom_sf"/>
</dbReference>
<evidence type="ECO:0000256" key="9">
    <source>
        <dbReference type="ARBA" id="ARBA00023180"/>
    </source>
</evidence>
<keyword evidence="5 11" id="KW-1133">Transmembrane helix</keyword>
<keyword evidence="8" id="KW-0675">Receptor</keyword>
<evidence type="ECO:0000256" key="7">
    <source>
        <dbReference type="ARBA" id="ARBA00023157"/>
    </source>
</evidence>
<organism evidence="13 14">
    <name type="scientific">Limosa lapponica baueri</name>
    <dbReference type="NCBI Taxonomy" id="1758121"/>
    <lineage>
        <taxon>Eukaryota</taxon>
        <taxon>Metazoa</taxon>
        <taxon>Chordata</taxon>
        <taxon>Craniata</taxon>
        <taxon>Vertebrata</taxon>
        <taxon>Euteleostomi</taxon>
        <taxon>Archelosauria</taxon>
        <taxon>Archosauria</taxon>
        <taxon>Dinosauria</taxon>
        <taxon>Saurischia</taxon>
        <taxon>Theropoda</taxon>
        <taxon>Coelurosauria</taxon>
        <taxon>Aves</taxon>
        <taxon>Neognathae</taxon>
        <taxon>Neoaves</taxon>
        <taxon>Charadriiformes</taxon>
        <taxon>Scolopacidae</taxon>
        <taxon>Limosa</taxon>
    </lineage>
</organism>
<dbReference type="GO" id="GO:0009897">
    <property type="term" value="C:external side of plasma membrane"/>
    <property type="evidence" value="ECO:0007669"/>
    <property type="project" value="TreeGrafter"/>
</dbReference>
<evidence type="ECO:0000256" key="11">
    <source>
        <dbReference type="SAM" id="Phobius"/>
    </source>
</evidence>
<evidence type="ECO:0000256" key="2">
    <source>
        <dbReference type="ARBA" id="ARBA00022475"/>
    </source>
</evidence>
<feature type="transmembrane region" description="Helical" evidence="11">
    <location>
        <begin position="241"/>
        <end position="262"/>
    </location>
</feature>
<dbReference type="GO" id="GO:0071222">
    <property type="term" value="P:cellular response to lipopolysaccharide"/>
    <property type="evidence" value="ECO:0007669"/>
    <property type="project" value="TreeGrafter"/>
</dbReference>
<keyword evidence="9" id="KW-0325">Glycoprotein</keyword>
<keyword evidence="4" id="KW-0732">Signal</keyword>
<reference evidence="14" key="2">
    <citation type="submission" date="2017-12" db="EMBL/GenBank/DDBJ databases">
        <title>Genome sequence of the Bar-tailed Godwit (Limosa lapponica baueri).</title>
        <authorList>
            <person name="Lima N.C.B."/>
            <person name="Parody-Merino A.M."/>
            <person name="Battley P.F."/>
            <person name="Fidler A.E."/>
            <person name="Prosdocimi F."/>
        </authorList>
    </citation>
    <scope>NUCLEOTIDE SEQUENCE [LARGE SCALE GENOMIC DNA]</scope>
</reference>
<comment type="subcellular location">
    <subcellularLocation>
        <location evidence="1">Cell membrane</location>
        <topology evidence="1">Single-pass type I membrane protein</topology>
    </subcellularLocation>
</comment>
<reference evidence="14" key="1">
    <citation type="submission" date="2017-11" db="EMBL/GenBank/DDBJ databases">
        <authorList>
            <person name="Lima N.C."/>
            <person name="Parody-Merino A.M."/>
            <person name="Battley P.F."/>
            <person name="Fidler A.E."/>
            <person name="Prosdocimi F."/>
        </authorList>
    </citation>
    <scope>NUCLEOTIDE SEQUENCE [LARGE SCALE GENOMIC DNA]</scope>
</reference>
<evidence type="ECO:0000256" key="4">
    <source>
        <dbReference type="ARBA" id="ARBA00022729"/>
    </source>
</evidence>
<dbReference type="GO" id="GO:0007166">
    <property type="term" value="P:cell surface receptor signaling pathway"/>
    <property type="evidence" value="ECO:0007669"/>
    <property type="project" value="TreeGrafter"/>
</dbReference>
<evidence type="ECO:0000256" key="3">
    <source>
        <dbReference type="ARBA" id="ARBA00022692"/>
    </source>
</evidence>
<dbReference type="Proteomes" id="UP000233556">
    <property type="component" value="Unassembled WGS sequence"/>
</dbReference>
<dbReference type="GO" id="GO:0042130">
    <property type="term" value="P:negative regulation of T cell proliferation"/>
    <property type="evidence" value="ECO:0007669"/>
    <property type="project" value="TreeGrafter"/>
</dbReference>
<dbReference type="InterPro" id="IPR051713">
    <property type="entry name" value="T-cell_Activation_Regulation"/>
</dbReference>
<dbReference type="InterPro" id="IPR013106">
    <property type="entry name" value="Ig_V-set"/>
</dbReference>
<keyword evidence="6 11" id="KW-0472">Membrane</keyword>